<dbReference type="GO" id="GO:0046872">
    <property type="term" value="F:metal ion binding"/>
    <property type="evidence" value="ECO:0007669"/>
    <property type="project" value="UniProtKB-KW"/>
</dbReference>
<evidence type="ECO:0000313" key="5">
    <source>
        <dbReference type="EMBL" id="PIZ15877.1"/>
    </source>
</evidence>
<proteinExistence type="predicted"/>
<sequence length="290" mass="33091">MIKKLQEEVKKLLAEKKVNMVIGYARAGDAINAIPYFIANPEECGALIWDKTCIYNLTNYLIDMRNKKVGIIVKGCDVRSVVCLIQENQIKKENVIVIGLQCAGVFDKKGAELGAVGRERAAKCKSCNVHTPPLFDILIEDKEMNQKVLQQEDSYKEIREIENKSPEERFDYWKKELSKCIKCYACRQVCPLCYCPVCVADQTMPQWFSRSLSLEGNFAWNTVRAFHLAGRCIDCGECERVCPMGIPLRKINKKLEKEVKELFGHESGVDAEKKPLFSTFSKDDPEEFIK</sequence>
<dbReference type="Gene3D" id="1.10.1060.10">
    <property type="entry name" value="Alpha-helical ferredoxin"/>
    <property type="match status" value="1"/>
</dbReference>
<evidence type="ECO:0000259" key="4">
    <source>
        <dbReference type="PROSITE" id="PS51379"/>
    </source>
</evidence>
<dbReference type="Pfam" id="PF13534">
    <property type="entry name" value="Fer4_17"/>
    <property type="match status" value="1"/>
</dbReference>
<dbReference type="InterPro" id="IPR017896">
    <property type="entry name" value="4Fe4S_Fe-S-bd"/>
</dbReference>
<accession>A0A2M7S8N8</accession>
<dbReference type="PROSITE" id="PS00198">
    <property type="entry name" value="4FE4S_FER_1"/>
    <property type="match status" value="2"/>
</dbReference>
<evidence type="ECO:0000256" key="1">
    <source>
        <dbReference type="ARBA" id="ARBA00022723"/>
    </source>
</evidence>
<name>A0A2M7S8N8_9BACT</name>
<dbReference type="PROSITE" id="PS51379">
    <property type="entry name" value="4FE4S_FER_2"/>
    <property type="match status" value="2"/>
</dbReference>
<feature type="domain" description="4Fe-4S ferredoxin-type" evidence="4">
    <location>
        <begin position="223"/>
        <end position="253"/>
    </location>
</feature>
<comment type="caution">
    <text evidence="5">The sequence shown here is derived from an EMBL/GenBank/DDBJ whole genome shotgun (WGS) entry which is preliminary data.</text>
</comment>
<reference evidence="6" key="1">
    <citation type="submission" date="2017-09" db="EMBL/GenBank/DDBJ databases">
        <title>Depth-based differentiation of microbial function through sediment-hosted aquifers and enrichment of novel symbionts in the deep terrestrial subsurface.</title>
        <authorList>
            <person name="Probst A.J."/>
            <person name="Ladd B."/>
            <person name="Jarett J.K."/>
            <person name="Geller-Mcgrath D.E."/>
            <person name="Sieber C.M.K."/>
            <person name="Emerson J.B."/>
            <person name="Anantharaman K."/>
            <person name="Thomas B.C."/>
            <person name="Malmstrom R."/>
            <person name="Stieglmeier M."/>
            <person name="Klingl A."/>
            <person name="Woyke T."/>
            <person name="Ryan C.M."/>
            <person name="Banfield J.F."/>
        </authorList>
    </citation>
    <scope>NUCLEOTIDE SEQUENCE [LARGE SCALE GENOMIC DNA]</scope>
</reference>
<evidence type="ECO:0000256" key="3">
    <source>
        <dbReference type="ARBA" id="ARBA00023014"/>
    </source>
</evidence>
<keyword evidence="3" id="KW-0411">Iron-sulfur</keyword>
<evidence type="ECO:0000256" key="2">
    <source>
        <dbReference type="ARBA" id="ARBA00023004"/>
    </source>
</evidence>
<dbReference type="EMBL" id="PFMR01000228">
    <property type="protein sequence ID" value="PIZ15877.1"/>
    <property type="molecule type" value="Genomic_DNA"/>
</dbReference>
<dbReference type="InterPro" id="IPR017900">
    <property type="entry name" value="4Fe4S_Fe_S_CS"/>
</dbReference>
<keyword evidence="2" id="KW-0408">Iron</keyword>
<dbReference type="InterPro" id="IPR009051">
    <property type="entry name" value="Helical_ferredxn"/>
</dbReference>
<protein>
    <submittedName>
        <fullName evidence="5">4Fe-4S ferredoxin</fullName>
    </submittedName>
</protein>
<dbReference type="GO" id="GO:0051536">
    <property type="term" value="F:iron-sulfur cluster binding"/>
    <property type="evidence" value="ECO:0007669"/>
    <property type="project" value="UniProtKB-KW"/>
</dbReference>
<dbReference type="SUPFAM" id="SSF46548">
    <property type="entry name" value="alpha-helical ferredoxin"/>
    <property type="match status" value="1"/>
</dbReference>
<keyword evidence="1" id="KW-0479">Metal-binding</keyword>
<feature type="domain" description="4Fe-4S ferredoxin-type" evidence="4">
    <location>
        <begin position="171"/>
        <end position="201"/>
    </location>
</feature>
<dbReference type="AlphaFoldDB" id="A0A2M7S8N8"/>
<gene>
    <name evidence="5" type="ORF">COY52_08605</name>
</gene>
<dbReference type="Proteomes" id="UP000229307">
    <property type="component" value="Unassembled WGS sequence"/>
</dbReference>
<evidence type="ECO:0000313" key="6">
    <source>
        <dbReference type="Proteomes" id="UP000229307"/>
    </source>
</evidence>
<organism evidence="5 6">
    <name type="scientific">Candidatus Desantisbacteria bacterium CG_4_10_14_0_8_um_filter_48_22</name>
    <dbReference type="NCBI Taxonomy" id="1974543"/>
    <lineage>
        <taxon>Bacteria</taxon>
        <taxon>Candidatus Desantisiibacteriota</taxon>
    </lineage>
</organism>